<dbReference type="KEGG" id="niy:FQ775_02595"/>
<organism evidence="2 3">
    <name type="scientific">Nitratireductor mangrovi</name>
    <dbReference type="NCBI Taxonomy" id="2599600"/>
    <lineage>
        <taxon>Bacteria</taxon>
        <taxon>Pseudomonadati</taxon>
        <taxon>Pseudomonadota</taxon>
        <taxon>Alphaproteobacteria</taxon>
        <taxon>Hyphomicrobiales</taxon>
        <taxon>Phyllobacteriaceae</taxon>
        <taxon>Nitratireductor</taxon>
    </lineage>
</organism>
<evidence type="ECO:0000256" key="1">
    <source>
        <dbReference type="SAM" id="SignalP"/>
    </source>
</evidence>
<gene>
    <name evidence="2" type="ORF">FQ775_02595</name>
</gene>
<feature type="chain" id="PRO_5023084236" evidence="1">
    <location>
        <begin position="25"/>
        <end position="138"/>
    </location>
</feature>
<dbReference type="Proteomes" id="UP000321389">
    <property type="component" value="Chromosome"/>
</dbReference>
<dbReference type="EMBL" id="CP042301">
    <property type="protein sequence ID" value="QDY99348.1"/>
    <property type="molecule type" value="Genomic_DNA"/>
</dbReference>
<proteinExistence type="predicted"/>
<evidence type="ECO:0000313" key="2">
    <source>
        <dbReference type="EMBL" id="QDY99348.1"/>
    </source>
</evidence>
<keyword evidence="3" id="KW-1185">Reference proteome</keyword>
<sequence>MIRTPLRTVSAALLATSIGVSGFAAPAAAGGSVSISIAPGSADSERAMRAGLQLYSIFNAVKGGAAVRQKGSGNNAGIAQIGRGNFGVVHQDGHGHNGTLRQNGGNNAYGLFQFGRNTNGHIVQNGHGRTGATFQFGW</sequence>
<protein>
    <submittedName>
        <fullName evidence="2">Curlin</fullName>
    </submittedName>
</protein>
<dbReference type="RefSeq" id="WP_146297998.1">
    <property type="nucleotide sequence ID" value="NZ_CP042301.2"/>
</dbReference>
<accession>A0A5B8KUW7</accession>
<feature type="signal peptide" evidence="1">
    <location>
        <begin position="1"/>
        <end position="24"/>
    </location>
</feature>
<evidence type="ECO:0000313" key="3">
    <source>
        <dbReference type="Proteomes" id="UP000321389"/>
    </source>
</evidence>
<reference evidence="2" key="1">
    <citation type="submission" date="2020-04" db="EMBL/GenBank/DDBJ databases">
        <title>Nitratireductor sp. nov. isolated from mangrove soil.</title>
        <authorList>
            <person name="Ye Y."/>
        </authorList>
    </citation>
    <scope>NUCLEOTIDE SEQUENCE</scope>
    <source>
        <strain evidence="2">SY7</strain>
    </source>
</reference>
<name>A0A5B8KUW7_9HYPH</name>
<dbReference type="OrthoDB" id="7907227at2"/>
<keyword evidence="1" id="KW-0732">Signal</keyword>
<dbReference type="AlphaFoldDB" id="A0A5B8KUW7"/>